<sequence>MIYGYTLWSNVFTHIMKELPHNSIKNISDFNRIKRDATKDDFIFFLALGRGAHKLHQEFHKKNFNLYPNPDFSLFIASRIEHLKEVDKITRFPLKRQGYDSLTDVSFVPNLSEQVVMKVGNFHCGENKWLLKAGTKVPVLKYKLRNEPVLFEEFVPNGRSIRIGIVGDPNKEENFFISEHKNSEYAKYNPSTSWIKNIAPIEKTYLYHERAMLNIPEIDELIEETRNIAIRYNSDLIGIDWVISEEKIGLLELNDMIGIPDDERVLDMFRNHTLQICKQYIENNTL</sequence>
<dbReference type="RefSeq" id="WP_098517255.1">
    <property type="nucleotide sequence ID" value="NZ_NUVX01000062.1"/>
</dbReference>
<gene>
    <name evidence="1" type="ORF">COJ15_28245</name>
</gene>
<accession>A0A9X6WJ14</accession>
<evidence type="ECO:0000313" key="1">
    <source>
        <dbReference type="EMBL" id="PFJ33136.1"/>
    </source>
</evidence>
<organism evidence="1 2">
    <name type="scientific">Bacillus thuringiensis</name>
    <dbReference type="NCBI Taxonomy" id="1428"/>
    <lineage>
        <taxon>Bacteria</taxon>
        <taxon>Bacillati</taxon>
        <taxon>Bacillota</taxon>
        <taxon>Bacilli</taxon>
        <taxon>Bacillales</taxon>
        <taxon>Bacillaceae</taxon>
        <taxon>Bacillus</taxon>
        <taxon>Bacillus cereus group</taxon>
    </lineage>
</organism>
<protein>
    <recommendedName>
        <fullName evidence="3">ATP-grasp domain-containing protein</fullName>
    </recommendedName>
</protein>
<name>A0A9X6WJ14_BACTU</name>
<dbReference type="SUPFAM" id="SSF56059">
    <property type="entry name" value="Glutathione synthetase ATP-binding domain-like"/>
    <property type="match status" value="1"/>
</dbReference>
<proteinExistence type="predicted"/>
<dbReference type="Proteomes" id="UP000224003">
    <property type="component" value="Unassembled WGS sequence"/>
</dbReference>
<evidence type="ECO:0008006" key="3">
    <source>
        <dbReference type="Google" id="ProtNLM"/>
    </source>
</evidence>
<dbReference type="AlphaFoldDB" id="A0A9X6WJ14"/>
<evidence type="ECO:0000313" key="2">
    <source>
        <dbReference type="Proteomes" id="UP000224003"/>
    </source>
</evidence>
<comment type="caution">
    <text evidence="1">The sequence shown here is derived from an EMBL/GenBank/DDBJ whole genome shotgun (WGS) entry which is preliminary data.</text>
</comment>
<dbReference type="EMBL" id="NUVX01000062">
    <property type="protein sequence ID" value="PFJ33136.1"/>
    <property type="molecule type" value="Genomic_DNA"/>
</dbReference>
<reference evidence="1 2" key="1">
    <citation type="submission" date="2017-09" db="EMBL/GenBank/DDBJ databases">
        <title>Large-scale bioinformatics analysis of Bacillus genomes uncovers conserved roles of natural products in bacterial physiology.</title>
        <authorList>
            <consortium name="Agbiome Team Llc"/>
            <person name="Bleich R.M."/>
            <person name="Grubbs K.J."/>
            <person name="Santa Maria K.C."/>
            <person name="Allen S.E."/>
            <person name="Farag S."/>
            <person name="Shank E.A."/>
            <person name="Bowers A."/>
        </authorList>
    </citation>
    <scope>NUCLEOTIDE SEQUENCE [LARGE SCALE GENOMIC DNA]</scope>
    <source>
        <strain evidence="1 2">AFS085496</strain>
    </source>
</reference>